<comment type="caution">
    <text evidence="2">The sequence shown here is derived from an EMBL/GenBank/DDBJ whole genome shotgun (WGS) entry which is preliminary data.</text>
</comment>
<gene>
    <name evidence="2" type="primary">jg22643</name>
    <name evidence="2" type="ORF">PAEG_LOCUS10776</name>
</gene>
<dbReference type="AlphaFoldDB" id="A0A8S4R8F6"/>
<dbReference type="OrthoDB" id="10429657at2759"/>
<protein>
    <submittedName>
        <fullName evidence="2">Jg22643 protein</fullName>
    </submittedName>
</protein>
<accession>A0A8S4R8F6</accession>
<reference evidence="2" key="1">
    <citation type="submission" date="2022-03" db="EMBL/GenBank/DDBJ databases">
        <authorList>
            <person name="Lindestad O."/>
        </authorList>
    </citation>
    <scope>NUCLEOTIDE SEQUENCE</scope>
</reference>
<organism evidence="2 3">
    <name type="scientific">Pararge aegeria aegeria</name>
    <dbReference type="NCBI Taxonomy" id="348720"/>
    <lineage>
        <taxon>Eukaryota</taxon>
        <taxon>Metazoa</taxon>
        <taxon>Ecdysozoa</taxon>
        <taxon>Arthropoda</taxon>
        <taxon>Hexapoda</taxon>
        <taxon>Insecta</taxon>
        <taxon>Pterygota</taxon>
        <taxon>Neoptera</taxon>
        <taxon>Endopterygota</taxon>
        <taxon>Lepidoptera</taxon>
        <taxon>Glossata</taxon>
        <taxon>Ditrysia</taxon>
        <taxon>Papilionoidea</taxon>
        <taxon>Nymphalidae</taxon>
        <taxon>Satyrinae</taxon>
        <taxon>Satyrini</taxon>
        <taxon>Parargina</taxon>
        <taxon>Pararge</taxon>
    </lineage>
</organism>
<proteinExistence type="predicted"/>
<sequence length="81" mass="8438">MTGELSRTGAGGRVGIWSGAAKTIQGPLLWHFCRLTGLRGRGHYGAAEGWCRGGEGIRSPAAPPRAPASPARTRHPSSICT</sequence>
<feature type="region of interest" description="Disordered" evidence="1">
    <location>
        <begin position="55"/>
        <end position="81"/>
    </location>
</feature>
<evidence type="ECO:0000313" key="3">
    <source>
        <dbReference type="Proteomes" id="UP000838756"/>
    </source>
</evidence>
<evidence type="ECO:0000256" key="1">
    <source>
        <dbReference type="SAM" id="MobiDB-lite"/>
    </source>
</evidence>
<keyword evidence="3" id="KW-1185">Reference proteome</keyword>
<evidence type="ECO:0000313" key="2">
    <source>
        <dbReference type="EMBL" id="CAH2232544.1"/>
    </source>
</evidence>
<dbReference type="EMBL" id="CAKXAJ010024904">
    <property type="protein sequence ID" value="CAH2232544.1"/>
    <property type="molecule type" value="Genomic_DNA"/>
</dbReference>
<dbReference type="Proteomes" id="UP000838756">
    <property type="component" value="Unassembled WGS sequence"/>
</dbReference>
<feature type="compositionally biased region" description="Low complexity" evidence="1">
    <location>
        <begin position="68"/>
        <end position="81"/>
    </location>
</feature>
<name>A0A8S4R8F6_9NEOP</name>